<dbReference type="EMBL" id="AP014707">
    <property type="protein sequence ID" value="BAQ50267.1"/>
    <property type="molecule type" value="Genomic_DNA"/>
</dbReference>
<dbReference type="KEGG" id="maqu:Maq22A_3p50055"/>
<evidence type="ECO:0000313" key="1">
    <source>
        <dbReference type="EMBL" id="BAQ50267.1"/>
    </source>
</evidence>
<dbReference type="SUPFAM" id="SSF109604">
    <property type="entry name" value="HD-domain/PDEase-like"/>
    <property type="match status" value="1"/>
</dbReference>
<organism evidence="1 2">
    <name type="scientific">Methylobacterium aquaticum</name>
    <dbReference type="NCBI Taxonomy" id="270351"/>
    <lineage>
        <taxon>Bacteria</taxon>
        <taxon>Pseudomonadati</taxon>
        <taxon>Pseudomonadota</taxon>
        <taxon>Alphaproteobacteria</taxon>
        <taxon>Hyphomicrobiales</taxon>
        <taxon>Methylobacteriaceae</taxon>
        <taxon>Methylobacterium</taxon>
    </lineage>
</organism>
<sequence>MAGPLVYFGRGRRIDVYNFTAADLPPTEMAAGQARLHRFGGAGIPGRGMTVAQHAFNLSHVVGDCPDRQRAALIHDAPEMFTGEVPRPIKSVCPDFVAVDDRIMLRLGEVFGVPAWAFEAIKEADTRIASDERLFMFDDLDPEDEQRCRERQLGITITPVTETVAANAWLRRFYQLFGEPTHV</sequence>
<geneLocation type="plasmid" evidence="2">
    <name>pMaq22A_3p DNA</name>
</geneLocation>
<gene>
    <name evidence="1" type="ORF">Maq22A_3p50055</name>
</gene>
<protein>
    <submittedName>
        <fullName evidence="1">Predicted hydrolases of HD superfamily</fullName>
    </submittedName>
</protein>
<dbReference type="Gene3D" id="1.10.3210.10">
    <property type="entry name" value="Hypothetical protein af1432"/>
    <property type="match status" value="1"/>
</dbReference>
<dbReference type="Proteomes" id="UP000061432">
    <property type="component" value="Plasmid pMaq22A_3p"/>
</dbReference>
<dbReference type="AlphaFoldDB" id="A0A0C6FT84"/>
<reference evidence="2" key="2">
    <citation type="submission" date="2015-01" db="EMBL/GenBank/DDBJ databases">
        <title>Complete genome sequence of Methylobacterium aquaticum strain 22A.</title>
        <authorList>
            <person name="Tani A."/>
            <person name="Ogura Y."/>
            <person name="Hayashi T."/>
        </authorList>
    </citation>
    <scope>NUCLEOTIDE SEQUENCE [LARGE SCALE GENOMIC DNA]</scope>
    <source>
        <strain evidence="2">MA-22A</strain>
        <plasmid evidence="2">Plasmid pMaq22A_3p DNA</plasmid>
    </source>
</reference>
<dbReference type="RefSeq" id="WP_060851316.1">
    <property type="nucleotide sequence ID" value="NZ_AP014707.1"/>
</dbReference>
<dbReference type="PATRIC" id="fig|270351.10.peg.7455"/>
<reference evidence="1 2" key="1">
    <citation type="journal article" date="2015" name="Genome Announc.">
        <title>Complete Genome Sequence of Methylobacterium aquaticum Strain 22A, Isolated from Racomitrium japonicum Moss.</title>
        <authorList>
            <person name="Tani A."/>
            <person name="Ogura Y."/>
            <person name="Hayashi T."/>
            <person name="Kimbara K."/>
        </authorList>
    </citation>
    <scope>NUCLEOTIDE SEQUENCE [LARGE SCALE GENOMIC DNA]</scope>
    <source>
        <strain evidence="1 2">MA-22A</strain>
        <plasmid evidence="2">Plasmid pMaq22A_3p DNA</plasmid>
    </source>
</reference>
<keyword evidence="1" id="KW-0614">Plasmid</keyword>
<dbReference type="OrthoDB" id="1099791at2"/>
<name>A0A0C6FT84_9HYPH</name>
<proteinExistence type="predicted"/>
<dbReference type="GO" id="GO:0016787">
    <property type="term" value="F:hydrolase activity"/>
    <property type="evidence" value="ECO:0007669"/>
    <property type="project" value="UniProtKB-KW"/>
</dbReference>
<evidence type="ECO:0000313" key="2">
    <source>
        <dbReference type="Proteomes" id="UP000061432"/>
    </source>
</evidence>
<accession>A0A0C6FT84</accession>
<keyword evidence="1" id="KW-0378">Hydrolase</keyword>